<sequence>MNGRSDMNCTTSESAGQPLHDRSLSSRICCCQDRCLSMLFLGPTRLQFFRRRSSWSSPPLCRSVVASFSAYGSISLLWRGSVFVAPSLLLRLLLL</sequence>
<organism evidence="2 3">
    <name type="scientific">Stylosanthes scabra</name>
    <dbReference type="NCBI Taxonomy" id="79078"/>
    <lineage>
        <taxon>Eukaryota</taxon>
        <taxon>Viridiplantae</taxon>
        <taxon>Streptophyta</taxon>
        <taxon>Embryophyta</taxon>
        <taxon>Tracheophyta</taxon>
        <taxon>Spermatophyta</taxon>
        <taxon>Magnoliopsida</taxon>
        <taxon>eudicotyledons</taxon>
        <taxon>Gunneridae</taxon>
        <taxon>Pentapetalae</taxon>
        <taxon>rosids</taxon>
        <taxon>fabids</taxon>
        <taxon>Fabales</taxon>
        <taxon>Fabaceae</taxon>
        <taxon>Papilionoideae</taxon>
        <taxon>50 kb inversion clade</taxon>
        <taxon>dalbergioids sensu lato</taxon>
        <taxon>Dalbergieae</taxon>
        <taxon>Pterocarpus clade</taxon>
        <taxon>Stylosanthes</taxon>
    </lineage>
</organism>
<evidence type="ECO:0000256" key="1">
    <source>
        <dbReference type="SAM" id="MobiDB-lite"/>
    </source>
</evidence>
<gene>
    <name evidence="2" type="ORF">PIB30_010819</name>
</gene>
<keyword evidence="3" id="KW-1185">Reference proteome</keyword>
<dbReference type="EMBL" id="JASCZI010000026">
    <property type="protein sequence ID" value="MED6107098.1"/>
    <property type="molecule type" value="Genomic_DNA"/>
</dbReference>
<evidence type="ECO:0000313" key="2">
    <source>
        <dbReference type="EMBL" id="MED6107098.1"/>
    </source>
</evidence>
<name>A0ABU6Q6N3_9FABA</name>
<comment type="caution">
    <text evidence="2">The sequence shown here is derived from an EMBL/GenBank/DDBJ whole genome shotgun (WGS) entry which is preliminary data.</text>
</comment>
<reference evidence="2 3" key="1">
    <citation type="journal article" date="2023" name="Plants (Basel)">
        <title>Bridging the Gap: Combining Genomics and Transcriptomics Approaches to Understand Stylosanthes scabra, an Orphan Legume from the Brazilian Caatinga.</title>
        <authorList>
            <person name="Ferreira-Neto J.R.C."/>
            <person name="da Silva M.D."/>
            <person name="Binneck E."/>
            <person name="de Melo N.F."/>
            <person name="da Silva R.H."/>
            <person name="de Melo A.L.T.M."/>
            <person name="Pandolfi V."/>
            <person name="Bustamante F.O."/>
            <person name="Brasileiro-Vidal A.C."/>
            <person name="Benko-Iseppon A.M."/>
        </authorList>
    </citation>
    <scope>NUCLEOTIDE SEQUENCE [LARGE SCALE GENOMIC DNA]</scope>
    <source>
        <tissue evidence="2">Leaves</tissue>
    </source>
</reference>
<feature type="region of interest" description="Disordered" evidence="1">
    <location>
        <begin position="1"/>
        <end position="23"/>
    </location>
</feature>
<feature type="compositionally biased region" description="Polar residues" evidence="1">
    <location>
        <begin position="1"/>
        <end position="15"/>
    </location>
</feature>
<proteinExistence type="predicted"/>
<dbReference type="Proteomes" id="UP001341840">
    <property type="component" value="Unassembled WGS sequence"/>
</dbReference>
<protein>
    <submittedName>
        <fullName evidence="2">Uncharacterized protein</fullName>
    </submittedName>
</protein>
<evidence type="ECO:0000313" key="3">
    <source>
        <dbReference type="Proteomes" id="UP001341840"/>
    </source>
</evidence>
<accession>A0ABU6Q6N3</accession>